<reference evidence="2 6" key="2">
    <citation type="submission" date="2015-10" db="EMBL/GenBank/DDBJ databases">
        <title>A novel member of the family Ruminococcaceae isolated from human faeces.</title>
        <authorList>
            <person name="Shkoporov A.N."/>
            <person name="Chaplin A.V."/>
            <person name="Motuzova O.V."/>
            <person name="Kafarskaia L.I."/>
            <person name="Efimov B.A."/>
        </authorList>
    </citation>
    <scope>NUCLEOTIDE SEQUENCE [LARGE SCALE GENOMIC DNA]</scope>
    <source>
        <strain evidence="2 6">668</strain>
    </source>
</reference>
<reference evidence="7 8" key="3">
    <citation type="journal article" date="2019" name="Nat. Med.">
        <title>A library of human gut bacterial isolates paired with longitudinal multiomics data enables mechanistic microbiome research.</title>
        <authorList>
            <person name="Poyet M."/>
            <person name="Groussin M."/>
            <person name="Gibbons S.M."/>
            <person name="Avila-Pacheco J."/>
            <person name="Jiang X."/>
            <person name="Kearney S.M."/>
            <person name="Perrotta A.R."/>
            <person name="Berdy B."/>
            <person name="Zhao S."/>
            <person name="Lieberman T.D."/>
            <person name="Swanson P.K."/>
            <person name="Smith M."/>
            <person name="Roesemann S."/>
            <person name="Alexander J.E."/>
            <person name="Rich S.A."/>
            <person name="Livny J."/>
            <person name="Vlamakis H."/>
            <person name="Clish C."/>
            <person name="Bullock K."/>
            <person name="Deik A."/>
            <person name="Scott J."/>
            <person name="Pierce K.A."/>
            <person name="Xavier R.J."/>
            <person name="Alm E.J."/>
        </authorList>
    </citation>
    <scope>NUCLEOTIDE SEQUENCE [LARGE SCALE GENOMIC DNA]</scope>
    <source>
        <strain evidence="3 8">BIOML-A4</strain>
        <strain evidence="4 7">BIOML-A7</strain>
    </source>
</reference>
<gene>
    <name evidence="2" type="ORF">ASJ35_10690</name>
    <name evidence="4" type="ORF">GMD52_02210</name>
    <name evidence="3" type="ORF">GMD59_14520</name>
    <name evidence="1" type="ORF">TQ39_09280</name>
</gene>
<proteinExistence type="predicted"/>
<organism evidence="1 5">
    <name type="scientific">Ruthenibacterium lactatiformans</name>
    <dbReference type="NCBI Taxonomy" id="1550024"/>
    <lineage>
        <taxon>Bacteria</taxon>
        <taxon>Bacillati</taxon>
        <taxon>Bacillota</taxon>
        <taxon>Clostridia</taxon>
        <taxon>Eubacteriales</taxon>
        <taxon>Oscillospiraceae</taxon>
        <taxon>Ruthenibacterium</taxon>
    </lineage>
</organism>
<accession>A0A0W7TQG2</accession>
<dbReference type="EMBL" id="WMZR01000002">
    <property type="protein sequence ID" value="MTS50357.1"/>
    <property type="molecule type" value="Genomic_DNA"/>
</dbReference>
<dbReference type="Proteomes" id="UP000032483">
    <property type="component" value="Unassembled WGS sequence"/>
</dbReference>
<sequence length="99" mass="11255">MDMKNWNVDKTQIAAQQEALKKSMNFAYVGHGPKATGFMAKQFKRKPGLYARCVQCGYYMPLDAKGEETCLCGNLRRDEHSFKSDLPATEVEIFKGTKR</sequence>
<name>A0A0D8J069_9FIRM</name>
<comment type="caution">
    <text evidence="1">The sequence shown here is derived from an EMBL/GenBank/DDBJ whole genome shotgun (WGS) entry which is preliminary data.</text>
</comment>
<evidence type="ECO:0000313" key="1">
    <source>
        <dbReference type="EMBL" id="KJF39941.1"/>
    </source>
</evidence>
<dbReference type="Proteomes" id="UP000449193">
    <property type="component" value="Unassembled WGS sequence"/>
</dbReference>
<protein>
    <submittedName>
        <fullName evidence="1">Uncharacterized protein</fullName>
    </submittedName>
</protein>
<evidence type="ECO:0000313" key="6">
    <source>
        <dbReference type="Proteomes" id="UP000053433"/>
    </source>
</evidence>
<reference evidence="1" key="1">
    <citation type="submission" date="2015-02" db="EMBL/GenBank/DDBJ databases">
        <title>A novel member of the family Ruminococcaceae isolated from human feces.</title>
        <authorList>
            <person name="Shkoporov A.N."/>
            <person name="Chaplin A.V."/>
            <person name="Motuzova O.V."/>
            <person name="Kafarskaia L.I."/>
            <person name="Khokhlova E.V."/>
            <person name="Efimov B.A."/>
        </authorList>
    </citation>
    <scope>NUCLEOTIDE SEQUENCE [LARGE SCALE GENOMIC DNA]</scope>
    <source>
        <strain evidence="1">585-1</strain>
    </source>
</reference>
<dbReference type="Proteomes" id="UP000472755">
    <property type="component" value="Unassembled WGS sequence"/>
</dbReference>
<evidence type="ECO:0000313" key="5">
    <source>
        <dbReference type="Proteomes" id="UP000032483"/>
    </source>
</evidence>
<dbReference type="AlphaFoldDB" id="A0A0D8J069"/>
<dbReference type="EMBL" id="WMZU01000028">
    <property type="protein sequence ID" value="MTS28489.1"/>
    <property type="molecule type" value="Genomic_DNA"/>
</dbReference>
<evidence type="ECO:0000313" key="3">
    <source>
        <dbReference type="EMBL" id="MTS28489.1"/>
    </source>
</evidence>
<dbReference type="Proteomes" id="UP000053433">
    <property type="component" value="Unassembled WGS sequence"/>
</dbReference>
<evidence type="ECO:0000313" key="2">
    <source>
        <dbReference type="EMBL" id="KUE76035.1"/>
    </source>
</evidence>
<evidence type="ECO:0000313" key="7">
    <source>
        <dbReference type="Proteomes" id="UP000449193"/>
    </source>
</evidence>
<evidence type="ECO:0000313" key="8">
    <source>
        <dbReference type="Proteomes" id="UP000472755"/>
    </source>
</evidence>
<dbReference type="EMBL" id="JXXK01000011">
    <property type="protein sequence ID" value="KJF39941.1"/>
    <property type="molecule type" value="Genomic_DNA"/>
</dbReference>
<accession>A0A0D8J069</accession>
<evidence type="ECO:0000313" key="4">
    <source>
        <dbReference type="EMBL" id="MTS50357.1"/>
    </source>
</evidence>
<dbReference type="GeneID" id="42856776"/>
<dbReference type="EMBL" id="LMUA01000013">
    <property type="protein sequence ID" value="KUE76035.1"/>
    <property type="molecule type" value="Genomic_DNA"/>
</dbReference>
<keyword evidence="5" id="KW-1185">Reference proteome</keyword>
<dbReference type="RefSeq" id="WP_009323694.1">
    <property type="nucleotide sequence ID" value="NZ_CAOJUJ010000021.1"/>
</dbReference>